<evidence type="ECO:0000256" key="9">
    <source>
        <dbReference type="ARBA" id="ARBA00022989"/>
    </source>
</evidence>
<dbReference type="Pfam" id="PF20560">
    <property type="entry name" value="MotA_N"/>
    <property type="match status" value="1"/>
</dbReference>
<evidence type="ECO:0000313" key="16">
    <source>
        <dbReference type="Proteomes" id="UP001314903"/>
    </source>
</evidence>
<accession>A0ABS4KIF5</accession>
<keyword evidence="11 12" id="KW-0472">Membrane</keyword>
<feature type="domain" description="MotA/TolQ/ExbB proton channel" evidence="13">
    <location>
        <begin position="100"/>
        <end position="218"/>
    </location>
</feature>
<evidence type="ECO:0000256" key="5">
    <source>
        <dbReference type="ARBA" id="ARBA00022500"/>
    </source>
</evidence>
<evidence type="ECO:0000256" key="12">
    <source>
        <dbReference type="SAM" id="Phobius"/>
    </source>
</evidence>
<dbReference type="InterPro" id="IPR046786">
    <property type="entry name" value="MotA_N"/>
</dbReference>
<evidence type="ECO:0000256" key="3">
    <source>
        <dbReference type="ARBA" id="ARBA00022448"/>
    </source>
</evidence>
<reference evidence="15 16" key="1">
    <citation type="submission" date="2021-03" db="EMBL/GenBank/DDBJ databases">
        <title>Genomic Encyclopedia of Type Strains, Phase IV (KMG-IV): sequencing the most valuable type-strain genomes for metagenomic binning, comparative biology and taxonomic classification.</title>
        <authorList>
            <person name="Goeker M."/>
        </authorList>
    </citation>
    <scope>NUCLEOTIDE SEQUENCE [LARGE SCALE GENOMIC DNA]</scope>
    <source>
        <strain evidence="15 16">DSM 27512</strain>
    </source>
</reference>
<dbReference type="InterPro" id="IPR000540">
    <property type="entry name" value="Flag_MotA_CS"/>
</dbReference>
<feature type="transmembrane region" description="Helical" evidence="12">
    <location>
        <begin position="177"/>
        <end position="199"/>
    </location>
</feature>
<evidence type="ECO:0000259" key="14">
    <source>
        <dbReference type="Pfam" id="PF20560"/>
    </source>
</evidence>
<keyword evidence="16" id="KW-1185">Reference proteome</keyword>
<dbReference type="PANTHER" id="PTHR30433:SF2">
    <property type="entry name" value="MOTILITY PROTEIN A"/>
    <property type="match status" value="1"/>
</dbReference>
<gene>
    <name evidence="15" type="ORF">J2Z35_000193</name>
</gene>
<feature type="transmembrane region" description="Helical" evidence="12">
    <location>
        <begin position="33"/>
        <end position="53"/>
    </location>
</feature>
<keyword evidence="5" id="KW-0145">Chemotaxis</keyword>
<feature type="transmembrane region" description="Helical" evidence="12">
    <location>
        <begin position="7"/>
        <end position="27"/>
    </location>
</feature>
<keyword evidence="6 12" id="KW-0812">Transmembrane</keyword>
<comment type="similarity">
    <text evidence="2">Belongs to the MotA family.</text>
</comment>
<name>A0ABS4KIF5_9FIRM</name>
<evidence type="ECO:0000256" key="6">
    <source>
        <dbReference type="ARBA" id="ARBA00022692"/>
    </source>
</evidence>
<evidence type="ECO:0000256" key="4">
    <source>
        <dbReference type="ARBA" id="ARBA00022475"/>
    </source>
</evidence>
<keyword evidence="7" id="KW-0283">Flagellar rotation</keyword>
<feature type="transmembrane region" description="Helical" evidence="12">
    <location>
        <begin position="144"/>
        <end position="165"/>
    </location>
</feature>
<evidence type="ECO:0000256" key="1">
    <source>
        <dbReference type="ARBA" id="ARBA00004651"/>
    </source>
</evidence>
<dbReference type="Proteomes" id="UP001314903">
    <property type="component" value="Unassembled WGS sequence"/>
</dbReference>
<sequence>MDLSTIIGIVLGVALILFAILINGSLGSFIDPASIMIVVGGTLAATLVAFPIPQVKDIIKLTRKTFANRDSNPGNIINDIIGLANKARKEGLLSLEEATESLEDDFLKKGLMLVVDGTDPELVRNLLETELDFIEQRHKAGQGLFETMAVLAPGFGMIGTLIGLINMLQNLDNPDTIGPSMGVALITTLYGALIANLLFTPMANKLKVKSGEEILEREIMVEGLLSIQAGENPRIIEEKLKAFLPPSLRGSIGEGNGVED</sequence>
<evidence type="ECO:0000313" key="15">
    <source>
        <dbReference type="EMBL" id="MBP2026404.1"/>
    </source>
</evidence>
<keyword evidence="3" id="KW-0813">Transport</keyword>
<keyword evidence="4" id="KW-1003">Cell membrane</keyword>
<evidence type="ECO:0000256" key="10">
    <source>
        <dbReference type="ARBA" id="ARBA00023065"/>
    </source>
</evidence>
<comment type="caution">
    <text evidence="15">The sequence shown here is derived from an EMBL/GenBank/DDBJ whole genome shotgun (WGS) entry which is preliminary data.</text>
</comment>
<evidence type="ECO:0000256" key="2">
    <source>
        <dbReference type="ARBA" id="ARBA00008038"/>
    </source>
</evidence>
<evidence type="ECO:0000256" key="11">
    <source>
        <dbReference type="ARBA" id="ARBA00023136"/>
    </source>
</evidence>
<dbReference type="InterPro" id="IPR047055">
    <property type="entry name" value="MotA-like"/>
</dbReference>
<keyword evidence="8" id="KW-0375">Hydrogen ion transport</keyword>
<protein>
    <submittedName>
        <fullName evidence="15">Chemotaxis protein MotA</fullName>
    </submittedName>
</protein>
<feature type="domain" description="Motility protein A N-terminal" evidence="14">
    <location>
        <begin position="6"/>
        <end position="76"/>
    </location>
</feature>
<proteinExistence type="inferred from homology"/>
<organism evidence="15 16">
    <name type="scientific">Acetoanaerobium pronyense</name>
    <dbReference type="NCBI Taxonomy" id="1482736"/>
    <lineage>
        <taxon>Bacteria</taxon>
        <taxon>Bacillati</taxon>
        <taxon>Bacillota</taxon>
        <taxon>Clostridia</taxon>
        <taxon>Peptostreptococcales</taxon>
        <taxon>Filifactoraceae</taxon>
        <taxon>Acetoanaerobium</taxon>
    </lineage>
</organism>
<dbReference type="EMBL" id="JAGGLI010000001">
    <property type="protein sequence ID" value="MBP2026404.1"/>
    <property type="molecule type" value="Genomic_DNA"/>
</dbReference>
<evidence type="ECO:0000256" key="7">
    <source>
        <dbReference type="ARBA" id="ARBA00022779"/>
    </source>
</evidence>
<dbReference type="PANTHER" id="PTHR30433">
    <property type="entry name" value="CHEMOTAXIS PROTEIN MOTA"/>
    <property type="match status" value="1"/>
</dbReference>
<keyword evidence="10" id="KW-0406">Ion transport</keyword>
<comment type="subcellular location">
    <subcellularLocation>
        <location evidence="1">Cell membrane</location>
        <topology evidence="1">Multi-pass membrane protein</topology>
    </subcellularLocation>
</comment>
<evidence type="ECO:0000256" key="8">
    <source>
        <dbReference type="ARBA" id="ARBA00022781"/>
    </source>
</evidence>
<evidence type="ECO:0000259" key="13">
    <source>
        <dbReference type="Pfam" id="PF01618"/>
    </source>
</evidence>
<dbReference type="PROSITE" id="PS01307">
    <property type="entry name" value="MOTA"/>
    <property type="match status" value="1"/>
</dbReference>
<keyword evidence="9 12" id="KW-1133">Transmembrane helix</keyword>
<dbReference type="InterPro" id="IPR002898">
    <property type="entry name" value="MotA_ExbB_proton_chnl"/>
</dbReference>
<dbReference type="Pfam" id="PF01618">
    <property type="entry name" value="MotA_ExbB"/>
    <property type="match status" value="1"/>
</dbReference>